<dbReference type="AlphaFoldDB" id="A0A2P6N187"/>
<organism evidence="1 2">
    <name type="scientific">Planoprotostelium fungivorum</name>
    <dbReference type="NCBI Taxonomy" id="1890364"/>
    <lineage>
        <taxon>Eukaryota</taxon>
        <taxon>Amoebozoa</taxon>
        <taxon>Evosea</taxon>
        <taxon>Variosea</taxon>
        <taxon>Cavosteliida</taxon>
        <taxon>Cavosteliaceae</taxon>
        <taxon>Planoprotostelium</taxon>
    </lineage>
</organism>
<reference evidence="1 2" key="1">
    <citation type="journal article" date="2018" name="Genome Biol. Evol.">
        <title>Multiple Roots of Fruiting Body Formation in Amoebozoa.</title>
        <authorList>
            <person name="Hillmann F."/>
            <person name="Forbes G."/>
            <person name="Novohradska S."/>
            <person name="Ferling I."/>
            <person name="Riege K."/>
            <person name="Groth M."/>
            <person name="Westermann M."/>
            <person name="Marz M."/>
            <person name="Spaller T."/>
            <person name="Winckler T."/>
            <person name="Schaap P."/>
            <person name="Glockner G."/>
        </authorList>
    </citation>
    <scope>NUCLEOTIDE SEQUENCE [LARGE SCALE GENOMIC DNA]</scope>
    <source>
        <strain evidence="1 2">Jena</strain>
    </source>
</reference>
<protein>
    <submittedName>
        <fullName evidence="1">Uncharacterized protein</fullName>
    </submittedName>
</protein>
<comment type="caution">
    <text evidence="1">The sequence shown here is derived from an EMBL/GenBank/DDBJ whole genome shotgun (WGS) entry which is preliminary data.</text>
</comment>
<dbReference type="EMBL" id="MDYQ01000257">
    <property type="protein sequence ID" value="PRP77732.1"/>
    <property type="molecule type" value="Genomic_DNA"/>
</dbReference>
<dbReference type="OrthoDB" id="19083at2759"/>
<dbReference type="Proteomes" id="UP000241769">
    <property type="component" value="Unassembled WGS sequence"/>
</dbReference>
<evidence type="ECO:0000313" key="1">
    <source>
        <dbReference type="EMBL" id="PRP77732.1"/>
    </source>
</evidence>
<gene>
    <name evidence="1" type="ORF">PROFUN_00593</name>
</gene>
<dbReference type="InParanoid" id="A0A2P6N187"/>
<name>A0A2P6N187_9EUKA</name>
<sequence>MLGMTNNHIGYMRFLLEQLRRRSRETPFTHQDELLPFVTNPRAFLNEIFSTVRIPSLSDLSQTAYYSVLQSAIKEDPVVFKEDLHTPLLKTGLFEIQEGYLGLNCRWLRDAYINRIGQAKGRDHEYKYWNPDRHTIESFFHEVLSRMDMQMLMEREKTDGKISEYAWQGEFYRSSYMVLRQTDTLSNEMIIPEQERSGGRLDFWINNMYGYGFELLRGTNGLKDHVGRFSEGGSYYPLVTSGIVKEWRIINFRSIETKIQFRDSRMTFACYDHAQSQFVLKKSIETKIQFRDSRMTFACYDHAQSQFVLKKRSSHVNGDTHHPHPHTVSTLTTFHAVPETVNYQQTKVLQHNAYPVPTSCLICSCKTRSTHVTYSQEASIIFFYITHQYCARCA</sequence>
<proteinExistence type="predicted"/>
<evidence type="ECO:0000313" key="2">
    <source>
        <dbReference type="Proteomes" id="UP000241769"/>
    </source>
</evidence>
<keyword evidence="2" id="KW-1185">Reference proteome</keyword>
<accession>A0A2P6N187</accession>